<name>A0AAN4ATU2_9FUSO</name>
<dbReference type="AlphaFoldDB" id="A0AAN4ATU2"/>
<evidence type="ECO:0000313" key="2">
    <source>
        <dbReference type="EMBL" id="EJU18784.1"/>
    </source>
</evidence>
<dbReference type="EMBL" id="ALKK01000011">
    <property type="protein sequence ID" value="EJU18784.1"/>
    <property type="molecule type" value="Genomic_DNA"/>
</dbReference>
<organism evidence="2 3">
    <name type="scientific">Fusobacterium necrophorum subsp. funduliforme Fnf 1007</name>
    <dbReference type="NCBI Taxonomy" id="1161424"/>
    <lineage>
        <taxon>Bacteria</taxon>
        <taxon>Fusobacteriati</taxon>
        <taxon>Fusobacteriota</taxon>
        <taxon>Fusobacteriia</taxon>
        <taxon>Fusobacteriales</taxon>
        <taxon>Fusobacteriaceae</taxon>
        <taxon>Fusobacterium</taxon>
    </lineage>
</organism>
<proteinExistence type="predicted"/>
<reference evidence="2 3" key="1">
    <citation type="submission" date="2012-07" db="EMBL/GenBank/DDBJ databases">
        <authorList>
            <person name="Durkin A.S."/>
            <person name="McCorrison J."/>
            <person name="Torralba M."/>
            <person name="Gillis M."/>
            <person name="Methe B."/>
            <person name="Sutton G."/>
            <person name="Nelson K.E."/>
        </authorList>
    </citation>
    <scope>NUCLEOTIDE SEQUENCE [LARGE SCALE GENOMIC DNA]</scope>
    <source>
        <strain evidence="2 3">Fnf 1007</strain>
    </source>
</reference>
<dbReference type="RefSeq" id="WP_005960396.1">
    <property type="nucleotide sequence ID" value="NZ_ALKK01000011.1"/>
</dbReference>
<accession>A0AAN4ATU2</accession>
<keyword evidence="1" id="KW-0175">Coiled coil</keyword>
<dbReference type="Proteomes" id="UP000003120">
    <property type="component" value="Unassembled WGS sequence"/>
</dbReference>
<evidence type="ECO:0000256" key="1">
    <source>
        <dbReference type="SAM" id="Coils"/>
    </source>
</evidence>
<gene>
    <name evidence="2" type="ORF">HMPREF1127_1111</name>
</gene>
<comment type="caution">
    <text evidence="2">The sequence shown here is derived from an EMBL/GenBank/DDBJ whole genome shotgun (WGS) entry which is preliminary data.</text>
</comment>
<dbReference type="Pfam" id="PF11363">
    <property type="entry name" value="DUF3164"/>
    <property type="match status" value="1"/>
</dbReference>
<evidence type="ECO:0000313" key="3">
    <source>
        <dbReference type="Proteomes" id="UP000003120"/>
    </source>
</evidence>
<sequence>MEINLQDLTQEQQEQLKKQIIAEEKEKRERIRKEREEYKRLVEEAVTRNFERLQKASEELAKVKAEVFDDLSTLIKLKGEIYGVPVDKQFSHTFTDKQGYSVVVGSRIMDSFDDTVHVGIEKIKGYLKTIVTGEKAIIEDILDTLLKKDKNGNMKANRVLELRKLAEKINNEAFLDGVKIIEDAYKPLKSKVFIDCYYKDPETGEKKYVPLTMTGV</sequence>
<feature type="coiled-coil region" evidence="1">
    <location>
        <begin position="6"/>
        <end position="48"/>
    </location>
</feature>
<dbReference type="GeneID" id="75075203"/>
<dbReference type="InterPro" id="IPR021505">
    <property type="entry name" value="Phage_B3_Orf6"/>
</dbReference>
<protein>
    <submittedName>
        <fullName evidence="2">PF11363 family protein</fullName>
    </submittedName>
</protein>